<dbReference type="Gene3D" id="3.90.190.10">
    <property type="entry name" value="Protein tyrosine phosphatase superfamily"/>
    <property type="match status" value="1"/>
</dbReference>
<dbReference type="SUPFAM" id="SSF52799">
    <property type="entry name" value="(Phosphotyrosine protein) phosphatases II"/>
    <property type="match status" value="1"/>
</dbReference>
<dbReference type="InterPro" id="IPR016130">
    <property type="entry name" value="Tyr_Pase_AS"/>
</dbReference>
<gene>
    <name evidence="1" type="ORF">LrDSM24759_12770</name>
</gene>
<name>A0A2Z6TBD7_9LACO</name>
<dbReference type="EMBL" id="BFBY01000011">
    <property type="protein sequence ID" value="GBG05363.1"/>
    <property type="molecule type" value="Genomic_DNA"/>
</dbReference>
<dbReference type="Pfam" id="PF13350">
    <property type="entry name" value="Y_phosphatase3"/>
    <property type="match status" value="1"/>
</dbReference>
<protein>
    <submittedName>
        <fullName evidence="1">Protein-tyrosine phosphatase</fullName>
    </submittedName>
</protein>
<dbReference type="InterPro" id="IPR026893">
    <property type="entry name" value="Tyr/Ser_Pase_IphP-type"/>
</dbReference>
<evidence type="ECO:0000313" key="1">
    <source>
        <dbReference type="EMBL" id="GBG05363.1"/>
    </source>
</evidence>
<sequence>MGTPLVLPLSKVANGRDLGAYIGFEGRPIKKQKLLRTGKLFKMPENDAEFLENYGLKKIVDFRTSAECQKEPDVVPSGVKYFHIAVHEEEKLGVPDQTKEKLKKTYIFDQYAGFKVMCHQYRKTVRSKQSQTAYHNFFELLANNEEGAVLFHCSEGKDRTGFAAYYLLHILGVDPYINRNDYLYSNYGLNAYRAKVDKLALADGANQYIRTNLQSLASVSHEYLDSALILINNEYGGLDNYLKEYIGIDQTMKDRLRELYLEPKI</sequence>
<dbReference type="InterPro" id="IPR029021">
    <property type="entry name" value="Prot-tyrosine_phosphatase-like"/>
</dbReference>
<dbReference type="PROSITE" id="PS00383">
    <property type="entry name" value="TYR_PHOSPHATASE_1"/>
    <property type="match status" value="1"/>
</dbReference>
<keyword evidence="2" id="KW-1185">Reference proteome</keyword>
<evidence type="ECO:0000313" key="2">
    <source>
        <dbReference type="Proteomes" id="UP000257317"/>
    </source>
</evidence>
<dbReference type="Proteomes" id="UP000257317">
    <property type="component" value="Unassembled WGS sequence"/>
</dbReference>
<dbReference type="GO" id="GO:0004721">
    <property type="term" value="F:phosphoprotein phosphatase activity"/>
    <property type="evidence" value="ECO:0007669"/>
    <property type="project" value="InterPro"/>
</dbReference>
<comment type="caution">
    <text evidence="1">The sequence shown here is derived from an EMBL/GenBank/DDBJ whole genome shotgun (WGS) entry which is preliminary data.</text>
</comment>
<dbReference type="OrthoDB" id="1188001at2"/>
<reference evidence="2" key="1">
    <citation type="submission" date="2018-03" db="EMBL/GenBank/DDBJ databases">
        <title>New taxa in the Lactobacillus gasseri group.</title>
        <authorList>
            <person name="Tanizawa Y."/>
            <person name="Tohno M."/>
            <person name="Endo A."/>
            <person name="Arita M."/>
        </authorList>
    </citation>
    <scope>NUCLEOTIDE SEQUENCE [LARGE SCALE GENOMIC DNA]</scope>
    <source>
        <strain evidence="2">DSM 24759</strain>
    </source>
</reference>
<dbReference type="RefSeq" id="WP_117118693.1">
    <property type="nucleotide sequence ID" value="NZ_BFBY01000011.1"/>
</dbReference>
<dbReference type="AlphaFoldDB" id="A0A2Z6TBD7"/>
<organism evidence="1 2">
    <name type="scientific">Lactobacillus rodentium</name>
    <dbReference type="NCBI Taxonomy" id="947835"/>
    <lineage>
        <taxon>Bacteria</taxon>
        <taxon>Bacillati</taxon>
        <taxon>Bacillota</taxon>
        <taxon>Bacilli</taxon>
        <taxon>Lactobacillales</taxon>
        <taxon>Lactobacillaceae</taxon>
        <taxon>Lactobacillus</taxon>
    </lineage>
</organism>
<accession>A0A2Z6TBD7</accession>
<proteinExistence type="predicted"/>